<evidence type="ECO:0000313" key="9">
    <source>
        <dbReference type="Proteomes" id="UP000238479"/>
    </source>
</evidence>
<keyword evidence="8" id="KW-0436">Ligase</keyword>
<dbReference type="OMA" id="RNERSCP"/>
<keyword evidence="3" id="KW-0479">Metal-binding</keyword>
<sequence>MPVWDVIEGEEIRVRVPGEEICSVCLEEFRSRPPCVAMPCSHVFHSECIRTWLGRRNERSCPLCRFQMPTIVEPSITYMFHLGLNLA</sequence>
<dbReference type="PROSITE" id="PS50089">
    <property type="entry name" value="ZF_RING_2"/>
    <property type="match status" value="1"/>
</dbReference>
<dbReference type="GO" id="GO:0016567">
    <property type="term" value="P:protein ubiquitination"/>
    <property type="evidence" value="ECO:0007669"/>
    <property type="project" value="TreeGrafter"/>
</dbReference>
<feature type="domain" description="RING-type" evidence="7">
    <location>
        <begin position="22"/>
        <end position="65"/>
    </location>
</feature>
<dbReference type="GO" id="GO:0016874">
    <property type="term" value="F:ligase activity"/>
    <property type="evidence" value="ECO:0007669"/>
    <property type="project" value="UniProtKB-KW"/>
</dbReference>
<dbReference type="PANTHER" id="PTHR15710">
    <property type="entry name" value="E3 UBIQUITIN-PROTEIN LIGASE PRAJA"/>
    <property type="match status" value="1"/>
</dbReference>
<keyword evidence="8" id="KW-0012">Acyltransferase</keyword>
<comment type="catalytic activity">
    <reaction evidence="1">
        <text>S-ubiquitinyl-[E2 ubiquitin-conjugating enzyme]-L-cysteine + [acceptor protein]-L-lysine = [E2 ubiquitin-conjugating enzyme]-L-cysteine + N(6)-ubiquitinyl-[acceptor protein]-L-lysine.</text>
        <dbReference type="EC" id="2.3.2.27"/>
    </reaction>
</comment>
<dbReference type="InterPro" id="IPR001841">
    <property type="entry name" value="Znf_RING"/>
</dbReference>
<dbReference type="GO" id="GO:0008270">
    <property type="term" value="F:zinc ion binding"/>
    <property type="evidence" value="ECO:0007669"/>
    <property type="project" value="UniProtKB-KW"/>
</dbReference>
<dbReference type="EMBL" id="PDCK01000045">
    <property type="protein sequence ID" value="PRQ21212.1"/>
    <property type="molecule type" value="Genomic_DNA"/>
</dbReference>
<dbReference type="SMART" id="SM00744">
    <property type="entry name" value="RINGv"/>
    <property type="match status" value="1"/>
</dbReference>
<keyword evidence="5" id="KW-0862">Zinc</keyword>
<keyword evidence="4 6" id="KW-0863">Zinc-finger</keyword>
<dbReference type="GO" id="GO:0061630">
    <property type="term" value="F:ubiquitin protein ligase activity"/>
    <property type="evidence" value="ECO:0007669"/>
    <property type="project" value="UniProtKB-EC"/>
</dbReference>
<reference evidence="8 9" key="1">
    <citation type="journal article" date="2018" name="Nat. Genet.">
        <title>The Rosa genome provides new insights in the design of modern roses.</title>
        <authorList>
            <person name="Bendahmane M."/>
        </authorList>
    </citation>
    <scope>NUCLEOTIDE SEQUENCE [LARGE SCALE GENOMIC DNA]</scope>
    <source>
        <strain evidence="9">cv. Old Blush</strain>
    </source>
</reference>
<gene>
    <name evidence="8" type="ORF">RchiOBHm_Chr7g0236701</name>
</gene>
<evidence type="ECO:0000256" key="2">
    <source>
        <dbReference type="ARBA" id="ARBA00012483"/>
    </source>
</evidence>
<evidence type="ECO:0000313" key="8">
    <source>
        <dbReference type="EMBL" id="PRQ21212.1"/>
    </source>
</evidence>
<keyword evidence="9" id="KW-1185">Reference proteome</keyword>
<evidence type="ECO:0000256" key="6">
    <source>
        <dbReference type="PROSITE-ProRule" id="PRU00175"/>
    </source>
</evidence>
<comment type="caution">
    <text evidence="8">The sequence shown here is derived from an EMBL/GenBank/DDBJ whole genome shotgun (WGS) entry which is preliminary data.</text>
</comment>
<protein>
    <recommendedName>
        <fullName evidence="2">RING-type E3 ubiquitin transferase</fullName>
        <ecNumber evidence="2">2.3.2.27</ecNumber>
    </recommendedName>
</protein>
<dbReference type="Proteomes" id="UP000238479">
    <property type="component" value="Chromosome 7"/>
</dbReference>
<dbReference type="AlphaFoldDB" id="A0A2P6PH07"/>
<dbReference type="Gene3D" id="3.30.40.10">
    <property type="entry name" value="Zinc/RING finger domain, C3HC4 (zinc finger)"/>
    <property type="match status" value="1"/>
</dbReference>
<dbReference type="Gramene" id="PRQ21212">
    <property type="protein sequence ID" value="PRQ21212"/>
    <property type="gene ID" value="RchiOBHm_Chr7g0236701"/>
</dbReference>
<name>A0A2P6PH07_ROSCH</name>
<evidence type="ECO:0000259" key="7">
    <source>
        <dbReference type="PROSITE" id="PS50089"/>
    </source>
</evidence>
<dbReference type="EC" id="2.3.2.27" evidence="2"/>
<dbReference type="Pfam" id="PF13639">
    <property type="entry name" value="zf-RING_2"/>
    <property type="match status" value="1"/>
</dbReference>
<keyword evidence="8" id="KW-0808">Transferase</keyword>
<proteinExistence type="predicted"/>
<dbReference type="PANTHER" id="PTHR15710:SF184">
    <property type="entry name" value="RING_U-BOX SUPERFAMILY PROTEIN"/>
    <property type="match status" value="1"/>
</dbReference>
<dbReference type="GO" id="GO:0005737">
    <property type="term" value="C:cytoplasm"/>
    <property type="evidence" value="ECO:0007669"/>
    <property type="project" value="TreeGrafter"/>
</dbReference>
<dbReference type="InterPro" id="IPR011016">
    <property type="entry name" value="Znf_RING-CH"/>
</dbReference>
<evidence type="ECO:0000256" key="1">
    <source>
        <dbReference type="ARBA" id="ARBA00000900"/>
    </source>
</evidence>
<dbReference type="InterPro" id="IPR013083">
    <property type="entry name" value="Znf_RING/FYVE/PHD"/>
</dbReference>
<dbReference type="SMART" id="SM00184">
    <property type="entry name" value="RING"/>
    <property type="match status" value="1"/>
</dbReference>
<accession>A0A2P6PH07</accession>
<organism evidence="8 9">
    <name type="scientific">Rosa chinensis</name>
    <name type="common">China rose</name>
    <dbReference type="NCBI Taxonomy" id="74649"/>
    <lineage>
        <taxon>Eukaryota</taxon>
        <taxon>Viridiplantae</taxon>
        <taxon>Streptophyta</taxon>
        <taxon>Embryophyta</taxon>
        <taxon>Tracheophyta</taxon>
        <taxon>Spermatophyta</taxon>
        <taxon>Magnoliopsida</taxon>
        <taxon>eudicotyledons</taxon>
        <taxon>Gunneridae</taxon>
        <taxon>Pentapetalae</taxon>
        <taxon>rosids</taxon>
        <taxon>fabids</taxon>
        <taxon>Rosales</taxon>
        <taxon>Rosaceae</taxon>
        <taxon>Rosoideae</taxon>
        <taxon>Rosoideae incertae sedis</taxon>
        <taxon>Rosa</taxon>
    </lineage>
</organism>
<evidence type="ECO:0000256" key="4">
    <source>
        <dbReference type="ARBA" id="ARBA00022771"/>
    </source>
</evidence>
<dbReference type="SUPFAM" id="SSF57850">
    <property type="entry name" value="RING/U-box"/>
    <property type="match status" value="1"/>
</dbReference>
<evidence type="ECO:0000256" key="3">
    <source>
        <dbReference type="ARBA" id="ARBA00022723"/>
    </source>
</evidence>
<evidence type="ECO:0000256" key="5">
    <source>
        <dbReference type="ARBA" id="ARBA00022833"/>
    </source>
</evidence>